<dbReference type="AlphaFoldDB" id="A0AA37Q2I6"/>
<organism evidence="2 3">
    <name type="scientific">Roseisolibacter agri</name>
    <dbReference type="NCBI Taxonomy" id="2014610"/>
    <lineage>
        <taxon>Bacteria</taxon>
        <taxon>Pseudomonadati</taxon>
        <taxon>Gemmatimonadota</taxon>
        <taxon>Gemmatimonadia</taxon>
        <taxon>Gemmatimonadales</taxon>
        <taxon>Gemmatimonadaceae</taxon>
        <taxon>Roseisolibacter</taxon>
    </lineage>
</organism>
<keyword evidence="3" id="KW-1185">Reference proteome</keyword>
<dbReference type="SUPFAM" id="SSF47413">
    <property type="entry name" value="lambda repressor-like DNA-binding domains"/>
    <property type="match status" value="1"/>
</dbReference>
<dbReference type="EMBL" id="BRXS01000003">
    <property type="protein sequence ID" value="GLC25399.1"/>
    <property type="molecule type" value="Genomic_DNA"/>
</dbReference>
<sequence length="100" mass="11070">MGCTLAGRKCLLPCPASLLTNVHSPKYRLLLTRLKEARLAAEMTQSEVARALGVPQSFVSKCESGERRIDPVELASFADIYQQPFSFFMKGLSRHVDRAG</sequence>
<dbReference type="InterPro" id="IPR010982">
    <property type="entry name" value="Lambda_DNA-bd_dom_sf"/>
</dbReference>
<dbReference type="Proteomes" id="UP001161325">
    <property type="component" value="Unassembled WGS sequence"/>
</dbReference>
<proteinExistence type="predicted"/>
<protein>
    <recommendedName>
        <fullName evidence="1">HTH cro/C1-type domain-containing protein</fullName>
    </recommendedName>
</protein>
<dbReference type="GO" id="GO:0003677">
    <property type="term" value="F:DNA binding"/>
    <property type="evidence" value="ECO:0007669"/>
    <property type="project" value="InterPro"/>
</dbReference>
<evidence type="ECO:0000259" key="1">
    <source>
        <dbReference type="PROSITE" id="PS50943"/>
    </source>
</evidence>
<dbReference type="InterPro" id="IPR001387">
    <property type="entry name" value="Cro/C1-type_HTH"/>
</dbReference>
<reference evidence="2" key="1">
    <citation type="submission" date="2022-08" db="EMBL/GenBank/DDBJ databases">
        <title>Draft genome sequencing of Roseisolibacter agri AW1220.</title>
        <authorList>
            <person name="Tobiishi Y."/>
            <person name="Tonouchi A."/>
        </authorList>
    </citation>
    <scope>NUCLEOTIDE SEQUENCE</scope>
    <source>
        <strain evidence="2">AW1220</strain>
    </source>
</reference>
<accession>A0AA37Q2I6</accession>
<name>A0AA37Q2I6_9BACT</name>
<gene>
    <name evidence="2" type="ORF">rosag_19120</name>
</gene>
<dbReference type="PROSITE" id="PS50943">
    <property type="entry name" value="HTH_CROC1"/>
    <property type="match status" value="1"/>
</dbReference>
<dbReference type="Gene3D" id="1.10.260.40">
    <property type="entry name" value="lambda repressor-like DNA-binding domains"/>
    <property type="match status" value="1"/>
</dbReference>
<dbReference type="Pfam" id="PF13560">
    <property type="entry name" value="HTH_31"/>
    <property type="match status" value="1"/>
</dbReference>
<feature type="domain" description="HTH cro/C1-type" evidence="1">
    <location>
        <begin position="34"/>
        <end position="88"/>
    </location>
</feature>
<comment type="caution">
    <text evidence="2">The sequence shown here is derived from an EMBL/GenBank/DDBJ whole genome shotgun (WGS) entry which is preliminary data.</text>
</comment>
<dbReference type="CDD" id="cd00093">
    <property type="entry name" value="HTH_XRE"/>
    <property type="match status" value="1"/>
</dbReference>
<dbReference type="SMART" id="SM00530">
    <property type="entry name" value="HTH_XRE"/>
    <property type="match status" value="1"/>
</dbReference>
<evidence type="ECO:0000313" key="3">
    <source>
        <dbReference type="Proteomes" id="UP001161325"/>
    </source>
</evidence>
<evidence type="ECO:0000313" key="2">
    <source>
        <dbReference type="EMBL" id="GLC25399.1"/>
    </source>
</evidence>